<accession>A0A1E2SLJ7</accession>
<organism evidence="2 3">
    <name type="scientific">Leifsonia xyli subsp. xyli</name>
    <dbReference type="NCBI Taxonomy" id="59736"/>
    <lineage>
        <taxon>Bacteria</taxon>
        <taxon>Bacillati</taxon>
        <taxon>Actinomycetota</taxon>
        <taxon>Actinomycetes</taxon>
        <taxon>Micrococcales</taxon>
        <taxon>Microbacteriaceae</taxon>
        <taxon>Leifsonia</taxon>
    </lineage>
</organism>
<evidence type="ECO:0000313" key="2">
    <source>
        <dbReference type="EMBL" id="ODA90639.1"/>
    </source>
</evidence>
<comment type="caution">
    <text evidence="2">The sequence shown here is derived from an EMBL/GenBank/DDBJ whole genome shotgun (WGS) entry which is preliminary data.</text>
</comment>
<evidence type="ECO:0000313" key="3">
    <source>
        <dbReference type="Proteomes" id="UP000094426"/>
    </source>
</evidence>
<reference evidence="2 3" key="1">
    <citation type="submission" date="2015-11" db="EMBL/GenBank/DDBJ databases">
        <authorList>
            <person name="Zhang Y."/>
            <person name="Guo Z."/>
        </authorList>
    </citation>
    <scope>NUCLEOTIDE SEQUENCE [LARGE SCALE GENOMIC DNA]</scope>
    <source>
        <strain evidence="3">gdw1</strain>
    </source>
</reference>
<feature type="region of interest" description="Disordered" evidence="1">
    <location>
        <begin position="1"/>
        <end position="36"/>
    </location>
</feature>
<dbReference type="OrthoDB" id="9978240at2"/>
<name>A0A1E2SLJ7_LEIXY</name>
<protein>
    <submittedName>
        <fullName evidence="2">Uncharacterized protein</fullName>
    </submittedName>
</protein>
<dbReference type="RefSeq" id="WP_011186786.1">
    <property type="nucleotide sequence ID" value="NZ_LNZG01000009.1"/>
</dbReference>
<sequence>MQNRGSSGQRTATPPGPAALAPAACSDAAAPPSTREATQHITLVGKGTVPDPDSVVVFERVTSGGQVVDGGITDPVFDRDGALQLSSSLHLREGATYHYTLSIARYPEPAVAQSLSCEVATASGKRLAQIESHDSDEVTCSFRFPGDN</sequence>
<dbReference type="EMBL" id="LNZG01000009">
    <property type="protein sequence ID" value="ODA90639.1"/>
    <property type="molecule type" value="Genomic_DNA"/>
</dbReference>
<feature type="compositionally biased region" description="Polar residues" evidence="1">
    <location>
        <begin position="1"/>
        <end position="11"/>
    </location>
</feature>
<gene>
    <name evidence="2" type="ORF">ATY41_09455</name>
</gene>
<dbReference type="AlphaFoldDB" id="A0A1E2SLJ7"/>
<proteinExistence type="predicted"/>
<feature type="compositionally biased region" description="Low complexity" evidence="1">
    <location>
        <begin position="18"/>
        <end position="32"/>
    </location>
</feature>
<dbReference type="Proteomes" id="UP000094426">
    <property type="component" value="Unassembled WGS sequence"/>
</dbReference>
<evidence type="ECO:0000256" key="1">
    <source>
        <dbReference type="SAM" id="MobiDB-lite"/>
    </source>
</evidence>